<feature type="compositionally biased region" description="Basic and acidic residues" evidence="1">
    <location>
        <begin position="53"/>
        <end position="89"/>
    </location>
</feature>
<dbReference type="AlphaFoldDB" id="A0A913YRA6"/>
<proteinExistence type="predicted"/>
<organism evidence="2 3">
    <name type="scientific">Exaiptasia diaphana</name>
    <name type="common">Tropical sea anemone</name>
    <name type="synonym">Aiptasia pulchella</name>
    <dbReference type="NCBI Taxonomy" id="2652724"/>
    <lineage>
        <taxon>Eukaryota</taxon>
        <taxon>Metazoa</taxon>
        <taxon>Cnidaria</taxon>
        <taxon>Anthozoa</taxon>
        <taxon>Hexacorallia</taxon>
        <taxon>Actiniaria</taxon>
        <taxon>Aiptasiidae</taxon>
        <taxon>Exaiptasia</taxon>
    </lineage>
</organism>
<sequence length="177" mass="20710">MSGRSQGRGRQSRRERSQRSRGRDNSADSVSSVRSERERDPNRNGRTTRRRPERRDERPRKTDEKPSERESSRNANTDKRDDKVVDRHSNTGNDSRLVNVFKRINRETDRERRIAAAKQLEEYFCCVENVQIILKNADTVLASLEDILYERGLSDIKEPVTQCLVLFGNLLSYDSRR</sequence>
<feature type="compositionally biased region" description="Basic and acidic residues" evidence="1">
    <location>
        <begin position="12"/>
        <end position="26"/>
    </location>
</feature>
<keyword evidence="3" id="KW-1185">Reference proteome</keyword>
<dbReference type="KEGG" id="epa:114574318"/>
<dbReference type="GeneID" id="114574318"/>
<dbReference type="Proteomes" id="UP000887567">
    <property type="component" value="Unplaced"/>
</dbReference>
<reference evidence="2" key="1">
    <citation type="submission" date="2022-11" db="UniProtKB">
        <authorList>
            <consortium name="EnsemblMetazoa"/>
        </authorList>
    </citation>
    <scope>IDENTIFICATION</scope>
</reference>
<dbReference type="RefSeq" id="XP_028517042.1">
    <property type="nucleotide sequence ID" value="XM_028661241.1"/>
</dbReference>
<feature type="region of interest" description="Disordered" evidence="1">
    <location>
        <begin position="1"/>
        <end position="93"/>
    </location>
</feature>
<feature type="compositionally biased region" description="Basic and acidic residues" evidence="1">
    <location>
        <begin position="34"/>
        <end position="43"/>
    </location>
</feature>
<evidence type="ECO:0000313" key="3">
    <source>
        <dbReference type="Proteomes" id="UP000887567"/>
    </source>
</evidence>
<dbReference type="EnsemblMetazoa" id="XM_028661241.1">
    <property type="protein sequence ID" value="XP_028517042.1"/>
    <property type="gene ID" value="LOC114574318"/>
</dbReference>
<evidence type="ECO:0000256" key="1">
    <source>
        <dbReference type="SAM" id="MobiDB-lite"/>
    </source>
</evidence>
<name>A0A913YRA6_EXADI</name>
<accession>A0A913YRA6</accession>
<evidence type="ECO:0000313" key="2">
    <source>
        <dbReference type="EnsemblMetazoa" id="XP_028517042.1"/>
    </source>
</evidence>
<protein>
    <submittedName>
        <fullName evidence="2">Uncharacterized protein</fullName>
    </submittedName>
</protein>